<dbReference type="RefSeq" id="WP_344294141.1">
    <property type="nucleotide sequence ID" value="NZ_BAAANJ010000003.1"/>
</dbReference>
<evidence type="ECO:0000256" key="3">
    <source>
        <dbReference type="ARBA" id="ARBA00023163"/>
    </source>
</evidence>
<dbReference type="InterPro" id="IPR046335">
    <property type="entry name" value="LacI/GalR-like_sensor"/>
</dbReference>
<dbReference type="SUPFAM" id="SSF53822">
    <property type="entry name" value="Periplasmic binding protein-like I"/>
    <property type="match status" value="1"/>
</dbReference>
<feature type="domain" description="HTH lacI-type" evidence="4">
    <location>
        <begin position="7"/>
        <end position="61"/>
    </location>
</feature>
<evidence type="ECO:0000259" key="4">
    <source>
        <dbReference type="PROSITE" id="PS50932"/>
    </source>
</evidence>
<accession>A0ABN2LZI6</accession>
<dbReference type="Proteomes" id="UP001500002">
    <property type="component" value="Unassembled WGS sequence"/>
</dbReference>
<dbReference type="InterPro" id="IPR028082">
    <property type="entry name" value="Peripla_BP_I"/>
</dbReference>
<reference evidence="5 6" key="1">
    <citation type="journal article" date="2019" name="Int. J. Syst. Evol. Microbiol.">
        <title>The Global Catalogue of Microorganisms (GCM) 10K type strain sequencing project: providing services to taxonomists for standard genome sequencing and annotation.</title>
        <authorList>
            <consortium name="The Broad Institute Genomics Platform"/>
            <consortium name="The Broad Institute Genome Sequencing Center for Infectious Disease"/>
            <person name="Wu L."/>
            <person name="Ma J."/>
        </authorList>
    </citation>
    <scope>NUCLEOTIDE SEQUENCE [LARGE SCALE GENOMIC DNA]</scope>
    <source>
        <strain evidence="5 6">JCM 14322</strain>
    </source>
</reference>
<dbReference type="PANTHER" id="PTHR30146">
    <property type="entry name" value="LACI-RELATED TRANSCRIPTIONAL REPRESSOR"/>
    <property type="match status" value="1"/>
</dbReference>
<dbReference type="EMBL" id="BAAANJ010000003">
    <property type="protein sequence ID" value="GAA1804153.1"/>
    <property type="molecule type" value="Genomic_DNA"/>
</dbReference>
<dbReference type="InterPro" id="IPR010982">
    <property type="entry name" value="Lambda_DNA-bd_dom_sf"/>
</dbReference>
<comment type="caution">
    <text evidence="5">The sequence shown here is derived from an EMBL/GenBank/DDBJ whole genome shotgun (WGS) entry which is preliminary data.</text>
</comment>
<evidence type="ECO:0000313" key="6">
    <source>
        <dbReference type="Proteomes" id="UP001500002"/>
    </source>
</evidence>
<dbReference type="SUPFAM" id="SSF47413">
    <property type="entry name" value="lambda repressor-like DNA-binding domains"/>
    <property type="match status" value="1"/>
</dbReference>
<organism evidence="5 6">
    <name type="scientific">Agromyces neolithicus</name>
    <dbReference type="NCBI Taxonomy" id="269420"/>
    <lineage>
        <taxon>Bacteria</taxon>
        <taxon>Bacillati</taxon>
        <taxon>Actinomycetota</taxon>
        <taxon>Actinomycetes</taxon>
        <taxon>Micrococcales</taxon>
        <taxon>Microbacteriaceae</taxon>
        <taxon>Agromyces</taxon>
    </lineage>
</organism>
<protein>
    <submittedName>
        <fullName evidence="5">LacI family DNA-binding transcriptional regulator</fullName>
    </submittedName>
</protein>
<keyword evidence="6" id="KW-1185">Reference proteome</keyword>
<dbReference type="CDD" id="cd01392">
    <property type="entry name" value="HTH_LacI"/>
    <property type="match status" value="1"/>
</dbReference>
<sequence length="342" mass="35762">MTTRVKVGIRTVAAEAGVSTATVSQVYNNKGEVAEATRARVLAVGARLGYRPDRIGQALRSGRSRVIGVVVSYRDSAVWEQTYMPYYRSIIAGAAIEAVEHGYSISAAPSSPSGDLETQVPLDGVIVVDPVPHDAIVEQSLANGLAVVTDGGYETTDAAARLRSVRSDMAQSVPAMLDHLDAASGGGLRPALFIGPRHDSYTDDTIAAYRRWCSEHDVPEAISALAVGETPVDAAGRLLDGAGDRIDAVHCLNETYSSALLAAAAERGIRVPDELQVSVAGDARGVGVDPRISYLHLDPVHSGALCARTLIAMLEAREVHDVVESVTVVPAGVHVGGDVGAP</sequence>
<dbReference type="Gene3D" id="3.40.50.2300">
    <property type="match status" value="2"/>
</dbReference>
<dbReference type="GO" id="GO:0003677">
    <property type="term" value="F:DNA binding"/>
    <property type="evidence" value="ECO:0007669"/>
    <property type="project" value="UniProtKB-KW"/>
</dbReference>
<dbReference type="PROSITE" id="PS50932">
    <property type="entry name" value="HTH_LACI_2"/>
    <property type="match status" value="1"/>
</dbReference>
<name>A0ABN2LZI6_9MICO</name>
<dbReference type="Gene3D" id="1.10.260.40">
    <property type="entry name" value="lambda repressor-like DNA-binding domains"/>
    <property type="match status" value="1"/>
</dbReference>
<dbReference type="SMART" id="SM00354">
    <property type="entry name" value="HTH_LACI"/>
    <property type="match status" value="1"/>
</dbReference>
<gene>
    <name evidence="5" type="ORF">GCM10009749_10390</name>
</gene>
<dbReference type="Pfam" id="PF13377">
    <property type="entry name" value="Peripla_BP_3"/>
    <property type="match status" value="1"/>
</dbReference>
<keyword evidence="2 5" id="KW-0238">DNA-binding</keyword>
<keyword evidence="1" id="KW-0805">Transcription regulation</keyword>
<dbReference type="InterPro" id="IPR000843">
    <property type="entry name" value="HTH_LacI"/>
</dbReference>
<evidence type="ECO:0000313" key="5">
    <source>
        <dbReference type="EMBL" id="GAA1804153.1"/>
    </source>
</evidence>
<evidence type="ECO:0000256" key="1">
    <source>
        <dbReference type="ARBA" id="ARBA00023015"/>
    </source>
</evidence>
<keyword evidence="3" id="KW-0804">Transcription</keyword>
<dbReference type="Pfam" id="PF00356">
    <property type="entry name" value="LacI"/>
    <property type="match status" value="1"/>
</dbReference>
<dbReference type="PANTHER" id="PTHR30146:SF153">
    <property type="entry name" value="LACTOSE OPERON REPRESSOR"/>
    <property type="match status" value="1"/>
</dbReference>
<evidence type="ECO:0000256" key="2">
    <source>
        <dbReference type="ARBA" id="ARBA00023125"/>
    </source>
</evidence>
<proteinExistence type="predicted"/>